<dbReference type="AlphaFoldDB" id="A0AAJ6ZHM1"/>
<keyword evidence="10 12" id="KW-0472">Membrane</keyword>
<comment type="caution">
    <text evidence="12">Lacks conserved residue(s) required for the propagation of feature annotation.</text>
</comment>
<evidence type="ECO:0000256" key="8">
    <source>
        <dbReference type="ARBA" id="ARBA00022989"/>
    </source>
</evidence>
<feature type="transmembrane region" description="Helical" evidence="12">
    <location>
        <begin position="278"/>
        <end position="303"/>
    </location>
</feature>
<dbReference type="GO" id="GO:0005243">
    <property type="term" value="F:gap junction channel activity"/>
    <property type="evidence" value="ECO:0007669"/>
    <property type="project" value="TreeGrafter"/>
</dbReference>
<dbReference type="InterPro" id="IPR000990">
    <property type="entry name" value="Innexin"/>
</dbReference>
<feature type="transmembrane region" description="Helical" evidence="12">
    <location>
        <begin position="111"/>
        <end position="133"/>
    </location>
</feature>
<keyword evidence="11 12" id="KW-0407">Ion channel</keyword>
<evidence type="ECO:0000256" key="7">
    <source>
        <dbReference type="ARBA" id="ARBA00022949"/>
    </source>
</evidence>
<keyword evidence="7" id="KW-0965">Cell junction</keyword>
<protein>
    <recommendedName>
        <fullName evidence="12">Innexin</fullName>
    </recommendedName>
</protein>
<evidence type="ECO:0000256" key="2">
    <source>
        <dbReference type="ARBA" id="ARBA00004651"/>
    </source>
</evidence>
<organism evidence="13">
    <name type="scientific">Papilio xuthus</name>
    <name type="common">Asian swallowtail butterfly</name>
    <dbReference type="NCBI Taxonomy" id="66420"/>
    <lineage>
        <taxon>Eukaryota</taxon>
        <taxon>Metazoa</taxon>
        <taxon>Ecdysozoa</taxon>
        <taxon>Arthropoda</taxon>
        <taxon>Hexapoda</taxon>
        <taxon>Insecta</taxon>
        <taxon>Pterygota</taxon>
        <taxon>Neoptera</taxon>
        <taxon>Endopterygota</taxon>
        <taxon>Lepidoptera</taxon>
        <taxon>Glossata</taxon>
        <taxon>Ditrysia</taxon>
        <taxon>Papilionoidea</taxon>
        <taxon>Papilionidae</taxon>
        <taxon>Papilioninae</taxon>
        <taxon>Papilio</taxon>
    </lineage>
</organism>
<keyword evidence="9 12" id="KW-0406">Ion transport</keyword>
<keyword evidence="4" id="KW-1003">Cell membrane</keyword>
<evidence type="ECO:0000256" key="4">
    <source>
        <dbReference type="ARBA" id="ARBA00022475"/>
    </source>
</evidence>
<dbReference type="PRINTS" id="PR01262">
    <property type="entry name" value="INNEXIN"/>
</dbReference>
<evidence type="ECO:0000256" key="3">
    <source>
        <dbReference type="ARBA" id="ARBA00022448"/>
    </source>
</evidence>
<evidence type="ECO:0000256" key="12">
    <source>
        <dbReference type="RuleBase" id="RU010713"/>
    </source>
</evidence>
<gene>
    <name evidence="13" type="primary">LOC106121536</name>
    <name evidence="12" type="synonym">inx</name>
</gene>
<dbReference type="GO" id="GO:0005921">
    <property type="term" value="C:gap junction"/>
    <property type="evidence" value="ECO:0007669"/>
    <property type="project" value="UniProtKB-SubCell"/>
</dbReference>
<dbReference type="GO" id="GO:0007602">
    <property type="term" value="P:phototransduction"/>
    <property type="evidence" value="ECO:0007669"/>
    <property type="project" value="TreeGrafter"/>
</dbReference>
<keyword evidence="6" id="KW-0303">Gap junction</keyword>
<sequence length="370" mass="43209">MIDLLSPFRSFLKPKNIITDNNVFRLHYKFTVIMLFMFTLMVTSKQFFGEPMHCMSGSDKDDNKDAINNYCWIYGTYTLKSQLNGIEGKHMVYAGVGPSLNKNDDQIEHTYYQWVCFVLLGQAFMFYIPHYLWKSWEGGRVRDLSANLSFPIVSKDWSDGPRHQLLAYFNDYNTCTHNMYALRFAFCEFLNLANAIGQIFLLDIFLDGSFRDYGTAVASFTHHPRLSTDMKDFVSVNPMDKFFPKVTKCWFRSYGPSGTIQFKDRLCVLPLNVINEKIFVILWFWLVILALLSALAVLFRILIFCTPALRTYILTARLRRIKRSPVSKIVKHYSFGDWFVLYLLSKNINQIVCIDLIKELAKDLHWTECV</sequence>
<dbReference type="PANTHER" id="PTHR11893:SF43">
    <property type="entry name" value="INNEXIN INX4-RELATED"/>
    <property type="match status" value="1"/>
</dbReference>
<evidence type="ECO:0000256" key="11">
    <source>
        <dbReference type="ARBA" id="ARBA00023303"/>
    </source>
</evidence>
<evidence type="ECO:0000256" key="5">
    <source>
        <dbReference type="ARBA" id="ARBA00022692"/>
    </source>
</evidence>
<keyword evidence="3 12" id="KW-0813">Transport</keyword>
<reference evidence="13" key="1">
    <citation type="submission" date="2025-08" db="UniProtKB">
        <authorList>
            <consortium name="RefSeq"/>
        </authorList>
    </citation>
    <scope>IDENTIFICATION</scope>
</reference>
<dbReference type="PROSITE" id="PS51013">
    <property type="entry name" value="PANNEXIN"/>
    <property type="match status" value="1"/>
</dbReference>
<evidence type="ECO:0000256" key="6">
    <source>
        <dbReference type="ARBA" id="ARBA00022868"/>
    </source>
</evidence>
<keyword evidence="5 12" id="KW-0812">Transmembrane</keyword>
<feature type="transmembrane region" description="Helical" evidence="12">
    <location>
        <begin position="30"/>
        <end position="48"/>
    </location>
</feature>
<dbReference type="GeneID" id="106121536"/>
<dbReference type="PANTHER" id="PTHR11893">
    <property type="entry name" value="INNEXIN"/>
    <property type="match status" value="1"/>
</dbReference>
<dbReference type="GO" id="GO:0005886">
    <property type="term" value="C:plasma membrane"/>
    <property type="evidence" value="ECO:0007669"/>
    <property type="project" value="UniProtKB-SubCell"/>
</dbReference>
<comment type="similarity">
    <text evidence="12">Belongs to the pannexin family.</text>
</comment>
<evidence type="ECO:0000313" key="13">
    <source>
        <dbReference type="RefSeq" id="XP_013172699.1"/>
    </source>
</evidence>
<dbReference type="RefSeq" id="XP_013172699.1">
    <property type="nucleotide sequence ID" value="XM_013317245.1"/>
</dbReference>
<evidence type="ECO:0000256" key="9">
    <source>
        <dbReference type="ARBA" id="ARBA00023065"/>
    </source>
</evidence>
<dbReference type="Proteomes" id="UP000694872">
    <property type="component" value="Unplaced"/>
</dbReference>
<comment type="subcellular location">
    <subcellularLocation>
        <location evidence="1">Cell junction</location>
        <location evidence="1">Gap junction</location>
    </subcellularLocation>
    <subcellularLocation>
        <location evidence="2 12">Cell membrane</location>
        <topology evidence="2 12">Multi-pass membrane protein</topology>
    </subcellularLocation>
</comment>
<dbReference type="GO" id="GO:0034220">
    <property type="term" value="P:monoatomic ion transmembrane transport"/>
    <property type="evidence" value="ECO:0007669"/>
    <property type="project" value="UniProtKB-KW"/>
</dbReference>
<keyword evidence="8 12" id="KW-1133">Transmembrane helix</keyword>
<accession>A0AAJ6ZHM1</accession>
<evidence type="ECO:0000256" key="10">
    <source>
        <dbReference type="ARBA" id="ARBA00023136"/>
    </source>
</evidence>
<dbReference type="Pfam" id="PF00876">
    <property type="entry name" value="Innexin"/>
    <property type="match status" value="1"/>
</dbReference>
<comment type="function">
    <text evidence="12">Structural component of the gap junctions.</text>
</comment>
<proteinExistence type="inferred from homology"/>
<dbReference type="CTD" id="692656"/>
<name>A0AAJ6ZHM1_PAPXU</name>
<evidence type="ECO:0000256" key="1">
    <source>
        <dbReference type="ARBA" id="ARBA00004610"/>
    </source>
</evidence>
<dbReference type="KEGG" id="pxu:106121536"/>